<dbReference type="HOGENOM" id="CLU_079270_0_0_2"/>
<dbReference type="eggNOG" id="arCOG02879">
    <property type="taxonomic scope" value="Archaea"/>
</dbReference>
<dbReference type="Proteomes" id="UP000008680">
    <property type="component" value="Chromosome"/>
</dbReference>
<protein>
    <submittedName>
        <fullName evidence="2">Uncharacterized protein</fullName>
    </submittedName>
</protein>
<gene>
    <name evidence="2" type="ordered locus">mru_0225</name>
</gene>
<proteinExistence type="predicted"/>
<dbReference type="InterPro" id="IPR025098">
    <property type="entry name" value="DUF4013"/>
</dbReference>
<feature type="transmembrane region" description="Helical" evidence="1">
    <location>
        <begin position="21"/>
        <end position="46"/>
    </location>
</feature>
<feature type="transmembrane region" description="Helical" evidence="1">
    <location>
        <begin position="105"/>
        <end position="124"/>
    </location>
</feature>
<organism evidence="2 3">
    <name type="scientific">Methanobrevibacter ruminantium (strain ATCC 35063 / DSM 1093 / JCM 13430 / OCM 146 / M1)</name>
    <name type="common">Methanobacterium ruminantium</name>
    <dbReference type="NCBI Taxonomy" id="634498"/>
    <lineage>
        <taxon>Archaea</taxon>
        <taxon>Methanobacteriati</taxon>
        <taxon>Methanobacteriota</taxon>
        <taxon>Methanomada group</taxon>
        <taxon>Methanobacteria</taxon>
        <taxon>Methanobacteriales</taxon>
        <taxon>Methanobacteriaceae</taxon>
        <taxon>Methanobrevibacter</taxon>
    </lineage>
</organism>
<dbReference type="RefSeq" id="WP_012955033.1">
    <property type="nucleotide sequence ID" value="NC_013790.1"/>
</dbReference>
<dbReference type="GeneID" id="8769845"/>
<feature type="transmembrane region" description="Helical" evidence="1">
    <location>
        <begin position="209"/>
        <end position="226"/>
    </location>
</feature>
<feature type="transmembrane region" description="Helical" evidence="1">
    <location>
        <begin position="130"/>
        <end position="152"/>
    </location>
</feature>
<dbReference type="OrthoDB" id="78424at2157"/>
<accession>D3DZC2</accession>
<reference evidence="2 3" key="1">
    <citation type="journal article" date="2010" name="PLoS ONE">
        <title>The genome sequence of the rumen methanogen Methanobrevibacter ruminantium reveals new possibilities for controlling ruminant methane emissions.</title>
        <authorList>
            <person name="Leahy S.C."/>
            <person name="Kelly W.J."/>
            <person name="Altermann E."/>
            <person name="Ronimus R.S."/>
            <person name="Yeoman C.J."/>
            <person name="Pacheco D.M."/>
            <person name="Li D."/>
            <person name="Kong Z."/>
            <person name="McTavish S."/>
            <person name="Sang C."/>
            <person name="Lambie S.C."/>
            <person name="Janssen P.H."/>
            <person name="Dey D."/>
            <person name="Attwood G.T."/>
        </authorList>
    </citation>
    <scope>NUCLEOTIDE SEQUENCE [LARGE SCALE GENOMIC DNA]</scope>
    <source>
        <strain evidence="3">ATCC 35063 / DSM 1093 / JCM 13430 / OCM 146 / M1</strain>
    </source>
</reference>
<keyword evidence="3" id="KW-1185">Reference proteome</keyword>
<sequence length="237" mass="25181">MDISEIIGDAIAYPIHNIKALVIYMIIGIITGILGGASFMGLLMSLTGKNALAAGGFGILGVLVLLIGALLITGYGLDIVKFGIERRDDGPGIDLVRQVLNAVKLLIVSIVYYIVPAIIAWVLFTLLGRGILTVLIVMIISIIFAFAEFMAICRLAKYDSLGEALAIGEAIGDISKVGVIKLLATIIIVVVIAMIVCFILLYVYKLNSLIGGILLGIFAVYLTFFANRAAGLLYSDA</sequence>
<dbReference type="Pfam" id="PF13197">
    <property type="entry name" value="DUF4013"/>
    <property type="match status" value="1"/>
</dbReference>
<keyword evidence="1" id="KW-1133">Transmembrane helix</keyword>
<keyword evidence="1" id="KW-0472">Membrane</keyword>
<evidence type="ECO:0000313" key="2">
    <source>
        <dbReference type="EMBL" id="ADC46077.1"/>
    </source>
</evidence>
<keyword evidence="1" id="KW-0812">Transmembrane</keyword>
<dbReference type="PATRIC" id="fig|634498.28.peg.229"/>
<evidence type="ECO:0000256" key="1">
    <source>
        <dbReference type="SAM" id="Phobius"/>
    </source>
</evidence>
<dbReference type="KEGG" id="mru:mru_0225"/>
<dbReference type="EMBL" id="CP001719">
    <property type="protein sequence ID" value="ADC46077.1"/>
    <property type="molecule type" value="Genomic_DNA"/>
</dbReference>
<feature type="transmembrane region" description="Helical" evidence="1">
    <location>
        <begin position="52"/>
        <end position="77"/>
    </location>
</feature>
<name>D3DZC2_METRM</name>
<dbReference type="AlphaFoldDB" id="D3DZC2"/>
<evidence type="ECO:0000313" key="3">
    <source>
        <dbReference type="Proteomes" id="UP000008680"/>
    </source>
</evidence>
<feature type="transmembrane region" description="Helical" evidence="1">
    <location>
        <begin position="182"/>
        <end position="203"/>
    </location>
</feature>